<evidence type="ECO:0000256" key="1">
    <source>
        <dbReference type="ARBA" id="ARBA00008909"/>
    </source>
</evidence>
<name>A0A1H2YB75_9BACI</name>
<proteinExistence type="inferred from homology"/>
<reference evidence="3 4" key="1">
    <citation type="submission" date="2016-10" db="EMBL/GenBank/DDBJ databases">
        <authorList>
            <person name="de Groot N.N."/>
        </authorList>
    </citation>
    <scope>NUCLEOTIDE SEQUENCE [LARGE SCALE GENOMIC DNA]</scope>
    <source>
        <strain evidence="3 4">DSM 23126</strain>
    </source>
</reference>
<evidence type="ECO:0000256" key="2">
    <source>
        <dbReference type="ARBA" id="ARBA00022705"/>
    </source>
</evidence>
<dbReference type="GO" id="GO:0006260">
    <property type="term" value="P:DNA replication"/>
    <property type="evidence" value="ECO:0007669"/>
    <property type="project" value="UniProtKB-KW"/>
</dbReference>
<evidence type="ECO:0000313" key="4">
    <source>
        <dbReference type="Proteomes" id="UP000199488"/>
    </source>
</evidence>
<dbReference type="GO" id="GO:0003677">
    <property type="term" value="F:DNA binding"/>
    <property type="evidence" value="ECO:0007669"/>
    <property type="project" value="InterPro"/>
</dbReference>
<gene>
    <name evidence="3" type="ORF">SAMN05421781_0033</name>
</gene>
<sequence length="342" mass="40318">MSYHTKTVSRRELFVILYPYRTLPQHEKSITLKDQKKNGKEQPWKEKKIASLDYAELLHILEFNKASRVQQCGTVLDFNVDHEGYLTLAHAWFCKSRLCQICNWRRAMKHSGQTKKIVAEVIRRKPKARWLFLTLTVKNVYDGEELNQNLSEMARGFRKMVQYKKVAKNMIGFMRASEVTVNPKDHSYNQHLHVLLCVESTYFKNQDNYIKQNEWTQFWQKAMKLDYTPVVNVQAIKPKNGEKSDIASAVDETAKYPVKSTDYMTDDRDRNLQVVKDLEEGLRQKRLISYGGLLKEVHKELHMDEVDDEEADLIHTDEDEAEEVAYSIVAIWNWQKKKYLIH</sequence>
<keyword evidence="4" id="KW-1185">Reference proteome</keyword>
<keyword evidence="2" id="KW-0235">DNA replication</keyword>
<evidence type="ECO:0000313" key="3">
    <source>
        <dbReference type="EMBL" id="SDX02473.1"/>
    </source>
</evidence>
<dbReference type="Proteomes" id="UP000199488">
    <property type="component" value="Unassembled WGS sequence"/>
</dbReference>
<dbReference type="STRING" id="1122204.SAMN05421781_0033"/>
<organism evidence="3 4">
    <name type="scientific">Marinococcus luteus</name>
    <dbReference type="NCBI Taxonomy" id="1122204"/>
    <lineage>
        <taxon>Bacteria</taxon>
        <taxon>Bacillati</taxon>
        <taxon>Bacillota</taxon>
        <taxon>Bacilli</taxon>
        <taxon>Bacillales</taxon>
        <taxon>Bacillaceae</taxon>
        <taxon>Marinococcus</taxon>
    </lineage>
</organism>
<dbReference type="Pfam" id="PF01446">
    <property type="entry name" value="Rep_1"/>
    <property type="match status" value="1"/>
</dbReference>
<dbReference type="EMBL" id="FNNC01000013">
    <property type="protein sequence ID" value="SDX02473.1"/>
    <property type="molecule type" value="Genomic_DNA"/>
</dbReference>
<dbReference type="InterPro" id="IPR000989">
    <property type="entry name" value="Rep"/>
</dbReference>
<accession>A0A1H2YB75</accession>
<comment type="similarity">
    <text evidence="1">Belongs to the Gram-positive plasmids replication protein type 1 family.</text>
</comment>
<protein>
    <submittedName>
        <fullName evidence="3">Plasmid rolling circle replication initiator protein REP and truncated derivatives</fullName>
    </submittedName>
</protein>
<dbReference type="AlphaFoldDB" id="A0A1H2YB75"/>